<gene>
    <name evidence="2" type="ORF">CLN94_08525</name>
</gene>
<evidence type="ECO:0000313" key="2">
    <source>
        <dbReference type="EMBL" id="PCD76630.1"/>
    </source>
</evidence>
<sequence length="104" mass="10937">MKSKAWTAAVLIAAQTIGAGSVFAAQCASSNHVEARLQERFNETLAFEGAAREEHSVLVYASPKAESWTMVVATPDGMSCLMATGHGRGQLEASLGSKTVLALR</sequence>
<feature type="signal peptide" evidence="1">
    <location>
        <begin position="1"/>
        <end position="24"/>
    </location>
</feature>
<dbReference type="RefSeq" id="WP_096433177.1">
    <property type="nucleotide sequence ID" value="NZ_NTJD01000005.1"/>
</dbReference>
<evidence type="ECO:0000256" key="1">
    <source>
        <dbReference type="SAM" id="SignalP"/>
    </source>
</evidence>
<reference evidence="2 3" key="1">
    <citation type="submission" date="2017-09" db="EMBL/GenBank/DDBJ databases">
        <title>A multilocus sequence analysis scheme for characterization of bacteria in the genus Thioclava.</title>
        <authorList>
            <person name="Liu Y."/>
            <person name="Shao Z."/>
        </authorList>
    </citation>
    <scope>NUCLEOTIDE SEQUENCE [LARGE SCALE GENOMIC DNA]</scope>
    <source>
        <strain evidence="2 3">CAU 1312</strain>
    </source>
</reference>
<dbReference type="AlphaFoldDB" id="A0A2A4CQN0"/>
<dbReference type="Proteomes" id="UP000243507">
    <property type="component" value="Unassembled WGS sequence"/>
</dbReference>
<evidence type="ECO:0000313" key="3">
    <source>
        <dbReference type="Proteomes" id="UP000243507"/>
    </source>
</evidence>
<dbReference type="OrthoDB" id="9810895at2"/>
<accession>A0A2A4CQN0</accession>
<comment type="caution">
    <text evidence="2">The sequence shown here is derived from an EMBL/GenBank/DDBJ whole genome shotgun (WGS) entry which is preliminary data.</text>
</comment>
<proteinExistence type="predicted"/>
<name>A0A2A4CQN0_9RHOB</name>
<organism evidence="2 3">
    <name type="scientific">Pseudothioclava arenosa</name>
    <dbReference type="NCBI Taxonomy" id="1795308"/>
    <lineage>
        <taxon>Bacteria</taxon>
        <taxon>Pseudomonadati</taxon>
        <taxon>Pseudomonadota</taxon>
        <taxon>Alphaproteobacteria</taxon>
        <taxon>Rhodobacterales</taxon>
        <taxon>Paracoccaceae</taxon>
        <taxon>Pseudothioclava</taxon>
    </lineage>
</organism>
<evidence type="ECO:0008006" key="4">
    <source>
        <dbReference type="Google" id="ProtNLM"/>
    </source>
</evidence>
<keyword evidence="3" id="KW-1185">Reference proteome</keyword>
<dbReference type="EMBL" id="NTJD01000005">
    <property type="protein sequence ID" value="PCD76630.1"/>
    <property type="molecule type" value="Genomic_DNA"/>
</dbReference>
<feature type="chain" id="PRO_5013263394" description="Lipoprotein" evidence="1">
    <location>
        <begin position="25"/>
        <end position="104"/>
    </location>
</feature>
<keyword evidence="1" id="KW-0732">Signal</keyword>
<protein>
    <recommendedName>
        <fullName evidence="4">Lipoprotein</fullName>
    </recommendedName>
</protein>